<evidence type="ECO:0000313" key="5">
    <source>
        <dbReference type="EMBL" id="TDH62316.1"/>
    </source>
</evidence>
<keyword evidence="6" id="KW-1185">Reference proteome</keyword>
<evidence type="ECO:0000256" key="1">
    <source>
        <dbReference type="ARBA" id="ARBA00007613"/>
    </source>
</evidence>
<evidence type="ECO:0000313" key="6">
    <source>
        <dbReference type="Proteomes" id="UP000295096"/>
    </source>
</evidence>
<dbReference type="EMBL" id="SMSJ01000012">
    <property type="protein sequence ID" value="TDH62316.1"/>
    <property type="molecule type" value="Genomic_DNA"/>
</dbReference>
<dbReference type="PANTHER" id="PTHR30203:SF24">
    <property type="entry name" value="BLR4935 PROTEIN"/>
    <property type="match status" value="1"/>
</dbReference>
<dbReference type="GO" id="GO:0015562">
    <property type="term" value="F:efflux transmembrane transporter activity"/>
    <property type="evidence" value="ECO:0007669"/>
    <property type="project" value="InterPro"/>
</dbReference>
<accession>A0A4R5QGU3</accession>
<organism evidence="5 6">
    <name type="scientific">Dankookia rubra</name>
    <dbReference type="NCBI Taxonomy" id="1442381"/>
    <lineage>
        <taxon>Bacteria</taxon>
        <taxon>Pseudomonadati</taxon>
        <taxon>Pseudomonadota</taxon>
        <taxon>Alphaproteobacteria</taxon>
        <taxon>Acetobacterales</taxon>
        <taxon>Roseomonadaceae</taxon>
        <taxon>Dankookia</taxon>
    </lineage>
</organism>
<name>A0A4R5QGU3_9PROT</name>
<feature type="signal peptide" evidence="4">
    <location>
        <begin position="1"/>
        <end position="28"/>
    </location>
</feature>
<proteinExistence type="inferred from homology"/>
<dbReference type="Gene3D" id="1.20.1600.10">
    <property type="entry name" value="Outer membrane efflux proteins (OEP)"/>
    <property type="match status" value="1"/>
</dbReference>
<dbReference type="PANTHER" id="PTHR30203">
    <property type="entry name" value="OUTER MEMBRANE CATION EFFLUX PROTEIN"/>
    <property type="match status" value="1"/>
</dbReference>
<feature type="compositionally biased region" description="Low complexity" evidence="3">
    <location>
        <begin position="35"/>
        <end position="44"/>
    </location>
</feature>
<feature type="coiled-coil region" evidence="2">
    <location>
        <begin position="413"/>
        <end position="447"/>
    </location>
</feature>
<gene>
    <name evidence="5" type="ORF">E2C06_11920</name>
</gene>
<feature type="chain" id="PRO_5020767855" evidence="4">
    <location>
        <begin position="29"/>
        <end position="461"/>
    </location>
</feature>
<dbReference type="Proteomes" id="UP000295096">
    <property type="component" value="Unassembled WGS sequence"/>
</dbReference>
<dbReference type="Pfam" id="PF02321">
    <property type="entry name" value="OEP"/>
    <property type="match status" value="2"/>
</dbReference>
<dbReference type="InterPro" id="IPR010131">
    <property type="entry name" value="MdtP/NodT-like"/>
</dbReference>
<dbReference type="OrthoDB" id="9791261at2"/>
<keyword evidence="4" id="KW-0732">Signal</keyword>
<dbReference type="InterPro" id="IPR003423">
    <property type="entry name" value="OMP_efflux"/>
</dbReference>
<comment type="caution">
    <text evidence="5">The sequence shown here is derived from an EMBL/GenBank/DDBJ whole genome shotgun (WGS) entry which is preliminary data.</text>
</comment>
<evidence type="ECO:0000256" key="2">
    <source>
        <dbReference type="SAM" id="Coils"/>
    </source>
</evidence>
<evidence type="ECO:0000256" key="3">
    <source>
        <dbReference type="SAM" id="MobiDB-lite"/>
    </source>
</evidence>
<protein>
    <submittedName>
        <fullName evidence="5">TolC family protein</fullName>
    </submittedName>
</protein>
<comment type="similarity">
    <text evidence="1">Belongs to the outer membrane factor (OMF) (TC 1.B.17) family.</text>
</comment>
<keyword evidence="2" id="KW-0175">Coiled coil</keyword>
<reference evidence="5 6" key="1">
    <citation type="journal article" date="2016" name="J. Microbiol.">
        <title>Dankookia rubra gen. nov., sp. nov., an alphaproteobacterium isolated from sediment of a shallow stream.</title>
        <authorList>
            <person name="Kim W.H."/>
            <person name="Kim D.H."/>
            <person name="Kang K."/>
            <person name="Ahn T.Y."/>
        </authorList>
    </citation>
    <scope>NUCLEOTIDE SEQUENCE [LARGE SCALE GENOMIC DNA]</scope>
    <source>
        <strain evidence="5 6">JCM30602</strain>
    </source>
</reference>
<dbReference type="AlphaFoldDB" id="A0A4R5QGU3"/>
<sequence>MIFQFLSGFPLALLGAAALVTISMPSNAADPPAPRRVAQAAPAPVTSPPPDVGARIMVTSPEQAVNLALARAPILRSAEAGRRAAQGDLVQAGLRPNPEAKIDNQSFIASGPYRGGSPLETSLGLSQRIETAGKRQARVETAGRALALTGLDVEAARLDLVREVVRALAGAVASARAVEIGRERVRLADEVLRATRARVEAGREPLVQQRRAEVARETAAVGFERLQREAAEALRALSVLLAAPRVEISAARAAWFDNIGPRPDLAREPALPSSQLDRARLNALVDQRRAELDLQRRNAVPDVTINGAVSRLREASQTATGTAFILGLSVPLPVFDRNQGNILRAGAEVNRAEADAERGRLYLDASLTDGERRLDQSWRAADSLRRIVLPAAGEAAASAREGYAAGKFSLLEVLDAQRALSDAREQLNAALLEMQQVRADIARLRGRAATPTPASAPAGRQ</sequence>
<dbReference type="SUPFAM" id="SSF56954">
    <property type="entry name" value="Outer membrane efflux proteins (OEP)"/>
    <property type="match status" value="1"/>
</dbReference>
<evidence type="ECO:0000256" key="4">
    <source>
        <dbReference type="SAM" id="SignalP"/>
    </source>
</evidence>
<feature type="region of interest" description="Disordered" evidence="3">
    <location>
        <begin position="29"/>
        <end position="48"/>
    </location>
</feature>